<evidence type="ECO:0000256" key="6">
    <source>
        <dbReference type="NCBIfam" id="TIGR00152"/>
    </source>
</evidence>
<dbReference type="InterPro" id="IPR001977">
    <property type="entry name" value="Depp_CoAkinase"/>
</dbReference>
<keyword evidence="3 5" id="KW-0067">ATP-binding</keyword>
<comment type="pathway">
    <text evidence="5">Cofactor biosynthesis; coenzyme A biosynthesis; CoA from (R)-pantothenate: step 5/5.</text>
</comment>
<dbReference type="SUPFAM" id="SSF52540">
    <property type="entry name" value="P-loop containing nucleoside triphosphate hydrolases"/>
    <property type="match status" value="1"/>
</dbReference>
<evidence type="ECO:0000256" key="1">
    <source>
        <dbReference type="ARBA" id="ARBA00009018"/>
    </source>
</evidence>
<dbReference type="EC" id="2.7.1.24" evidence="5 6"/>
<proteinExistence type="inferred from homology"/>
<dbReference type="InterPro" id="IPR027417">
    <property type="entry name" value="P-loop_NTPase"/>
</dbReference>
<comment type="function">
    <text evidence="5">Catalyzes the phosphorylation of the 3'-hydroxyl group of dephosphocoenzyme A to form coenzyme A.</text>
</comment>
<evidence type="ECO:0000256" key="5">
    <source>
        <dbReference type="HAMAP-Rule" id="MF_00376"/>
    </source>
</evidence>
<comment type="subcellular location">
    <subcellularLocation>
        <location evidence="5">Cytoplasm</location>
    </subcellularLocation>
</comment>
<dbReference type="EMBL" id="SEOL01000001">
    <property type="protein sequence ID" value="MBL0848731.1"/>
    <property type="molecule type" value="Genomic_DNA"/>
</dbReference>
<evidence type="ECO:0000313" key="8">
    <source>
        <dbReference type="Proteomes" id="UP000736856"/>
    </source>
</evidence>
<comment type="caution">
    <text evidence="7">The sequence shown here is derived from an EMBL/GenBank/DDBJ whole genome shotgun (WGS) entry which is preliminary data.</text>
</comment>
<dbReference type="PROSITE" id="PS51219">
    <property type="entry name" value="DPCK"/>
    <property type="match status" value="1"/>
</dbReference>
<dbReference type="AlphaFoldDB" id="A0A937AJR2"/>
<sequence>MLIIGLTGSIGTGKTTVAGLLRKEKIPVISSDDIVNQLYQHEAVDIIGKNFPRSIQNGKVDKKFLLEELKKSPKKIDVLEKIVHPMVRIYEQKILNELLHRGEKMVFFDTPLIFEKNKVSFFDAIVVVTCSFETQFQRVLSRKKHTKESFLFILSNQMSDKEKISRADYIIDTEDPIEKIEIEIRKILMHIYKTRDSDRKNA</sequence>
<name>A0A937AJR2_9HYPH</name>
<keyword evidence="4 5" id="KW-0173">Coenzyme A biosynthesis</keyword>
<dbReference type="GO" id="GO:0004140">
    <property type="term" value="F:dephospho-CoA kinase activity"/>
    <property type="evidence" value="ECO:0007669"/>
    <property type="project" value="UniProtKB-UniRule"/>
</dbReference>
<keyword evidence="5 7" id="KW-0418">Kinase</keyword>
<evidence type="ECO:0000256" key="3">
    <source>
        <dbReference type="ARBA" id="ARBA00022840"/>
    </source>
</evidence>
<protein>
    <recommendedName>
        <fullName evidence="5 6">Dephospho-CoA kinase</fullName>
        <ecNumber evidence="5 6">2.7.1.24</ecNumber>
    </recommendedName>
    <alternativeName>
        <fullName evidence="5">Dephosphocoenzyme A kinase</fullName>
    </alternativeName>
</protein>
<dbReference type="Gene3D" id="3.40.50.300">
    <property type="entry name" value="P-loop containing nucleotide triphosphate hydrolases"/>
    <property type="match status" value="1"/>
</dbReference>
<comment type="catalytic activity">
    <reaction evidence="5">
        <text>3'-dephospho-CoA + ATP = ADP + CoA + H(+)</text>
        <dbReference type="Rhea" id="RHEA:18245"/>
        <dbReference type="ChEBI" id="CHEBI:15378"/>
        <dbReference type="ChEBI" id="CHEBI:30616"/>
        <dbReference type="ChEBI" id="CHEBI:57287"/>
        <dbReference type="ChEBI" id="CHEBI:57328"/>
        <dbReference type="ChEBI" id="CHEBI:456216"/>
        <dbReference type="EC" id="2.7.1.24"/>
    </reaction>
</comment>
<evidence type="ECO:0000256" key="2">
    <source>
        <dbReference type="ARBA" id="ARBA00022741"/>
    </source>
</evidence>
<dbReference type="CDD" id="cd02022">
    <property type="entry name" value="DPCK"/>
    <property type="match status" value="1"/>
</dbReference>
<dbReference type="Proteomes" id="UP000736856">
    <property type="component" value="Unassembled WGS sequence"/>
</dbReference>
<dbReference type="PANTHER" id="PTHR10695:SF46">
    <property type="entry name" value="BIFUNCTIONAL COENZYME A SYNTHASE-RELATED"/>
    <property type="match status" value="1"/>
</dbReference>
<evidence type="ECO:0000313" key="7">
    <source>
        <dbReference type="EMBL" id="MBL0848731.1"/>
    </source>
</evidence>
<keyword evidence="5" id="KW-0963">Cytoplasm</keyword>
<dbReference type="GO" id="GO:0005524">
    <property type="term" value="F:ATP binding"/>
    <property type="evidence" value="ECO:0007669"/>
    <property type="project" value="UniProtKB-UniRule"/>
</dbReference>
<dbReference type="GO" id="GO:0015937">
    <property type="term" value="P:coenzyme A biosynthetic process"/>
    <property type="evidence" value="ECO:0007669"/>
    <property type="project" value="UniProtKB-UniRule"/>
</dbReference>
<accession>A0A937AJR2</accession>
<gene>
    <name evidence="5" type="primary">coaE</name>
    <name evidence="7" type="ORF">EU981_01315</name>
</gene>
<evidence type="ECO:0000256" key="4">
    <source>
        <dbReference type="ARBA" id="ARBA00022993"/>
    </source>
</evidence>
<dbReference type="PANTHER" id="PTHR10695">
    <property type="entry name" value="DEPHOSPHO-COA KINASE-RELATED"/>
    <property type="match status" value="1"/>
</dbReference>
<keyword evidence="2 5" id="KW-0547">Nucleotide-binding</keyword>
<dbReference type="Pfam" id="PF01121">
    <property type="entry name" value="CoaE"/>
    <property type="match status" value="1"/>
</dbReference>
<feature type="binding site" evidence="5">
    <location>
        <begin position="11"/>
        <end position="16"/>
    </location>
    <ligand>
        <name>ATP</name>
        <dbReference type="ChEBI" id="CHEBI:30616"/>
    </ligand>
</feature>
<organism evidence="7 8">
    <name type="scientific">Candidatus Liberibacter ctenarytainae</name>
    <dbReference type="NCBI Taxonomy" id="2020335"/>
    <lineage>
        <taxon>Bacteria</taxon>
        <taxon>Pseudomonadati</taxon>
        <taxon>Pseudomonadota</taxon>
        <taxon>Alphaproteobacteria</taxon>
        <taxon>Hyphomicrobiales</taxon>
        <taxon>Rhizobiaceae</taxon>
        <taxon>Liberibacter</taxon>
    </lineage>
</organism>
<comment type="similarity">
    <text evidence="1 5">Belongs to the CoaE family.</text>
</comment>
<dbReference type="NCBIfam" id="TIGR00152">
    <property type="entry name" value="dephospho-CoA kinase"/>
    <property type="match status" value="1"/>
</dbReference>
<keyword evidence="5 7" id="KW-0808">Transferase</keyword>
<dbReference type="HAMAP" id="MF_00376">
    <property type="entry name" value="Dephospho_CoA_kinase"/>
    <property type="match status" value="1"/>
</dbReference>
<dbReference type="GO" id="GO:0005737">
    <property type="term" value="C:cytoplasm"/>
    <property type="evidence" value="ECO:0007669"/>
    <property type="project" value="UniProtKB-SubCell"/>
</dbReference>
<reference evidence="7" key="1">
    <citation type="submission" date="2019-02" db="EMBL/GenBank/DDBJ databases">
        <title>A novel Candidatus Liberibacter species associated with the New Zealand native fuchsia psyllid, Ctenarytaina fuchsiae.</title>
        <authorList>
            <person name="Thompson S.M."/>
            <person name="Jorgensen N."/>
            <person name="David C."/>
            <person name="Bulman S.R."/>
            <person name="Smith G.R."/>
        </authorList>
    </citation>
    <scope>NUCLEOTIDE SEQUENCE</scope>
    <source>
        <strain evidence="7">Oxford</strain>
    </source>
</reference>